<evidence type="ECO:0000256" key="5">
    <source>
        <dbReference type="SAM" id="MobiDB-lite"/>
    </source>
</evidence>
<dbReference type="InterPro" id="IPR011050">
    <property type="entry name" value="Pectin_lyase_fold/virulence"/>
</dbReference>
<comment type="subcellular location">
    <subcellularLocation>
        <location evidence="1">Cell membrane</location>
    </subcellularLocation>
</comment>
<keyword evidence="2" id="KW-1003">Cell membrane</keyword>
<evidence type="ECO:0000313" key="8">
    <source>
        <dbReference type="EMBL" id="RIH92813.1"/>
    </source>
</evidence>
<dbReference type="PROSITE" id="PS51257">
    <property type="entry name" value="PROKAR_LIPOPROTEIN"/>
    <property type="match status" value="1"/>
</dbReference>
<keyword evidence="9" id="KW-1185">Reference proteome</keyword>
<sequence>MKRYLWLSLLLLVGACAKTTATNPGMGTPPARSGLWSDPATWNGKPPQAGDTVTIPAGLQVTLDVNPPALKGLNVLGWLSFADKDLSLSADWIMIHGRLQIGSADKPYTKRAILTLTATNPTEDVMGMGTKGIGVMMGGVLEVFGEPRNGWTRLTATAPKGATQISVENAGDWRVGDRIVLASTDYSAAQAEERTITGKNGNTLTLDAPLKYLHFGQITAGVDERGEVGLLSRNITIQGDASVGEVKDNSNGKAKPAGYGFGGHVMVMSGAQARISGVEFYRMGQKGKLGRYPLHWHLAGDVKGQYLKNSSIWNSFNRCVTLHGTQNAEVSGNVAYADLGHCYFLEDGAETGNLLVGNLGLLTLRPQPGEELIPTDSEPATYWVTHPANTLRNNVAAGSDWANGFWLAFPKHPTGASRTPETDRTIWPDLTPLGEFSGNVAHSNSNGLMVDRGPDLVTLKPRSNGTVYNPRQFPDQCDYSGAYAHCDDSKNPPVVAEFKNFTGYKNRSNAIWLRGLNHKVTGAKLADNAIGVTFASDATTLEDSLIVGTSDNKGQAESWEKTAADGRTLPKPYVDNNDPGSGHLFPIRGYEFYDGTNGFKNVSFVNFQPLALADGSTREAGALSYLRFTDFNISPQNFAQGARFTNAKPVYFPPRGEPTPDQVAKEDHADGYRGAVFTDRDGSVSGMSGRSVVINTPFLLDSNCVAKPDWNAQVCDYPYGRLFVENVSNEDGANVALAPISLTRLDGSNPVYRMWGVPEGGVSSNFQASLIAGRTYGLGYTGSLPGHLRITLRYRKRGDFVRVNLPFSGTPNLYRDYYINNGDPRYCKPEDNQCGGKLRPKGSLADLEASTTSAYFYDGSTLYLKLRIPPTVSQYDTDPNRDWAGVEICRSDLCK</sequence>
<organism evidence="8 9">
    <name type="scientific">Meiothermus granaticius NBRC 107808</name>
    <dbReference type="NCBI Taxonomy" id="1227551"/>
    <lineage>
        <taxon>Bacteria</taxon>
        <taxon>Thermotogati</taxon>
        <taxon>Deinococcota</taxon>
        <taxon>Deinococci</taxon>
        <taxon>Thermales</taxon>
        <taxon>Thermaceae</taxon>
        <taxon>Meiothermus</taxon>
    </lineage>
</organism>
<dbReference type="RefSeq" id="WP_119356726.1">
    <property type="nucleotide sequence ID" value="NZ_BJXM01000001.1"/>
</dbReference>
<feature type="region of interest" description="Disordered" evidence="5">
    <location>
        <begin position="22"/>
        <end position="49"/>
    </location>
</feature>
<name>A0A399F9N3_9DEIN</name>
<dbReference type="Pfam" id="PF24606">
    <property type="entry name" value="CEMIP_beta-hel"/>
    <property type="match status" value="1"/>
</dbReference>
<evidence type="ECO:0000256" key="6">
    <source>
        <dbReference type="SAM" id="SignalP"/>
    </source>
</evidence>
<evidence type="ECO:0000256" key="4">
    <source>
        <dbReference type="ARBA" id="ARBA00023180"/>
    </source>
</evidence>
<protein>
    <submittedName>
        <fullName evidence="8">G8 domain protein</fullName>
    </submittedName>
</protein>
<keyword evidence="2" id="KW-0472">Membrane</keyword>
<feature type="chain" id="PRO_5030071876" evidence="6">
    <location>
        <begin position="18"/>
        <end position="895"/>
    </location>
</feature>
<evidence type="ECO:0000256" key="3">
    <source>
        <dbReference type="ARBA" id="ARBA00022729"/>
    </source>
</evidence>
<proteinExistence type="predicted"/>
<dbReference type="EMBL" id="QWLB01000013">
    <property type="protein sequence ID" value="RIH92813.1"/>
    <property type="molecule type" value="Genomic_DNA"/>
</dbReference>
<keyword evidence="4" id="KW-0325">Glycoprotein</keyword>
<dbReference type="PANTHER" id="PTHR46769">
    <property type="entry name" value="POLYCYSTIC KIDNEY AND HEPATIC DISEASE 1 (AUTOSOMAL RECESSIVE)-LIKE 1"/>
    <property type="match status" value="1"/>
</dbReference>
<dbReference type="Proteomes" id="UP000266178">
    <property type="component" value="Unassembled WGS sequence"/>
</dbReference>
<dbReference type="InterPro" id="IPR052387">
    <property type="entry name" value="Fibrocystin"/>
</dbReference>
<evidence type="ECO:0000259" key="7">
    <source>
        <dbReference type="PROSITE" id="PS51484"/>
    </source>
</evidence>
<reference evidence="8 9" key="1">
    <citation type="submission" date="2018-08" db="EMBL/GenBank/DDBJ databases">
        <title>Meiothermus granaticius genome AF-68 sequencing project.</title>
        <authorList>
            <person name="Da Costa M.S."/>
            <person name="Albuquerque L."/>
            <person name="Raposo P."/>
            <person name="Froufe H.J.C."/>
            <person name="Barroso C.S."/>
            <person name="Egas C."/>
        </authorList>
    </citation>
    <scope>NUCLEOTIDE SEQUENCE [LARGE SCALE GENOMIC DNA]</scope>
    <source>
        <strain evidence="8 9">AF-68</strain>
    </source>
</reference>
<dbReference type="PANTHER" id="PTHR46769:SF2">
    <property type="entry name" value="FIBROCYSTIN-L ISOFORM 2 PRECURSOR-RELATED"/>
    <property type="match status" value="1"/>
</dbReference>
<dbReference type="InterPro" id="IPR019316">
    <property type="entry name" value="G8_domain"/>
</dbReference>
<dbReference type="Pfam" id="PF10162">
    <property type="entry name" value="G8"/>
    <property type="match status" value="1"/>
</dbReference>
<comment type="caution">
    <text evidence="8">The sequence shown here is derived from an EMBL/GenBank/DDBJ whole genome shotgun (WGS) entry which is preliminary data.</text>
</comment>
<dbReference type="SUPFAM" id="SSF51126">
    <property type="entry name" value="Pectin lyase-like"/>
    <property type="match status" value="1"/>
</dbReference>
<feature type="domain" description="G8" evidence="7">
    <location>
        <begin position="40"/>
        <end position="156"/>
    </location>
</feature>
<evidence type="ECO:0000313" key="9">
    <source>
        <dbReference type="Proteomes" id="UP000266178"/>
    </source>
</evidence>
<keyword evidence="3 6" id="KW-0732">Signal</keyword>
<dbReference type="GO" id="GO:0005886">
    <property type="term" value="C:plasma membrane"/>
    <property type="evidence" value="ECO:0007669"/>
    <property type="project" value="UniProtKB-SubCell"/>
</dbReference>
<evidence type="ECO:0000256" key="2">
    <source>
        <dbReference type="ARBA" id="ARBA00022475"/>
    </source>
</evidence>
<dbReference type="InterPro" id="IPR055401">
    <property type="entry name" value="CEMIP_beta-hel_dom"/>
</dbReference>
<dbReference type="AlphaFoldDB" id="A0A399F9N3"/>
<accession>A0A399F9N3</accession>
<dbReference type="OrthoDB" id="7413710at2"/>
<evidence type="ECO:0000256" key="1">
    <source>
        <dbReference type="ARBA" id="ARBA00004236"/>
    </source>
</evidence>
<dbReference type="PROSITE" id="PS51484">
    <property type="entry name" value="G8"/>
    <property type="match status" value="1"/>
</dbReference>
<gene>
    <name evidence="8" type="ORF">Mgrana_01219</name>
</gene>
<feature type="signal peptide" evidence="6">
    <location>
        <begin position="1"/>
        <end position="17"/>
    </location>
</feature>
<dbReference type="SMART" id="SM01225">
    <property type="entry name" value="G8"/>
    <property type="match status" value="1"/>
</dbReference>